<evidence type="ECO:0000256" key="1">
    <source>
        <dbReference type="ARBA" id="ARBA00009836"/>
    </source>
</evidence>
<comment type="caution">
    <text evidence="6">The sequence shown here is derived from an EMBL/GenBank/DDBJ whole genome shotgun (WGS) entry which is preliminary data.</text>
</comment>
<dbReference type="InterPro" id="IPR042080">
    <property type="entry name" value="RNA_2'-PTrans_N"/>
</dbReference>
<dbReference type="InterPro" id="IPR002745">
    <property type="entry name" value="Ptrans_KptA/Tpt1"/>
</dbReference>
<evidence type="ECO:0000256" key="2">
    <source>
        <dbReference type="ARBA" id="ARBA00022679"/>
    </source>
</evidence>
<protein>
    <recommendedName>
        <fullName evidence="5">Probable RNA 2'-phosphotransferase</fullName>
        <ecNumber evidence="5">2.7.1.-</ecNumber>
    </recommendedName>
</protein>
<evidence type="ECO:0000256" key="4">
    <source>
        <dbReference type="ARBA" id="ARBA00025212"/>
    </source>
</evidence>
<evidence type="ECO:0000256" key="3">
    <source>
        <dbReference type="ARBA" id="ARBA00023027"/>
    </source>
</evidence>
<dbReference type="Proteomes" id="UP000785625">
    <property type="component" value="Unassembled WGS sequence"/>
</dbReference>
<dbReference type="Gene3D" id="1.10.10.970">
    <property type="entry name" value="RNA 2'-phosphotransferase, Tpt1/KptA family, N-terminal domain"/>
    <property type="match status" value="1"/>
</dbReference>
<evidence type="ECO:0000313" key="7">
    <source>
        <dbReference type="Proteomes" id="UP000785625"/>
    </source>
</evidence>
<sequence length="181" mass="20848">MNEDVYISKKMSYALRHNPQKYGLQLDQYGYTDIHSFIDALNRVHHITPPITIERIKMVMEHSNKERFKIKNGKICALYGHSISGIISHRQATPPDILYHGTARRFIPSIKKLGLLPMKRQYVHLSTDIPMARQVGGRHDSHPVILRINTKVAVANGIKFYVGNDEVWLCDELPAEYIEFP</sequence>
<keyword evidence="3 5" id="KW-0520">NAD</keyword>
<evidence type="ECO:0000313" key="6">
    <source>
        <dbReference type="EMBL" id="MBM6940796.1"/>
    </source>
</evidence>
<evidence type="ECO:0000256" key="5">
    <source>
        <dbReference type="HAMAP-Rule" id="MF_00299"/>
    </source>
</evidence>
<organism evidence="6 7">
    <name type="scientific">Limosilactobacillus coleohominis</name>
    <dbReference type="NCBI Taxonomy" id="181675"/>
    <lineage>
        <taxon>Bacteria</taxon>
        <taxon>Bacillati</taxon>
        <taxon>Bacillota</taxon>
        <taxon>Bacilli</taxon>
        <taxon>Lactobacillales</taxon>
        <taxon>Lactobacillaceae</taxon>
        <taxon>Limosilactobacillus</taxon>
    </lineage>
</organism>
<dbReference type="InterPro" id="IPR022928">
    <property type="entry name" value="RNA_2'-PTrans_KptA"/>
</dbReference>
<dbReference type="HAMAP" id="MF_00299">
    <property type="entry name" value="KptA"/>
    <property type="match status" value="1"/>
</dbReference>
<dbReference type="PANTHER" id="PTHR12684">
    <property type="entry name" value="PUTATIVE PHOSPHOTRANSFERASE"/>
    <property type="match status" value="1"/>
</dbReference>
<dbReference type="Pfam" id="PF01885">
    <property type="entry name" value="PTS_2-RNA"/>
    <property type="match status" value="1"/>
</dbReference>
<dbReference type="PANTHER" id="PTHR12684:SF2">
    <property type="entry name" value="TRNA 2'-PHOSPHOTRANSFERASE 1"/>
    <property type="match status" value="1"/>
</dbReference>
<accession>A0ABS2GZU5</accession>
<comment type="function">
    <text evidence="4 5">Removes the 2'-phosphate from RNA via an intermediate in which the phosphate is ADP-ribosylated by NAD followed by a presumed transesterification to release the RNA and generate ADP-ribose 1''-2''-cyclic phosphate (APPR&gt;P). May function as an ADP-ribosylase.</text>
</comment>
<dbReference type="SUPFAM" id="SSF56399">
    <property type="entry name" value="ADP-ribosylation"/>
    <property type="match status" value="1"/>
</dbReference>
<proteinExistence type="inferred from homology"/>
<reference evidence="6 7" key="1">
    <citation type="journal article" date="2021" name="Sci. Rep.">
        <title>The distribution of antibiotic resistance genes in chicken gut microbiota commensals.</title>
        <authorList>
            <person name="Juricova H."/>
            <person name="Matiasovicova J."/>
            <person name="Kubasova T."/>
            <person name="Cejkova D."/>
            <person name="Rychlik I."/>
        </authorList>
    </citation>
    <scope>NUCLEOTIDE SEQUENCE [LARGE SCALE GENOMIC DNA]</scope>
    <source>
        <strain evidence="6 7">An574</strain>
    </source>
</reference>
<gene>
    <name evidence="5" type="primary">kptA</name>
    <name evidence="6" type="ORF">H5975_04745</name>
</gene>
<dbReference type="EMBL" id="JACJKU010000038">
    <property type="protein sequence ID" value="MBM6940796.1"/>
    <property type="molecule type" value="Genomic_DNA"/>
</dbReference>
<dbReference type="RefSeq" id="WP_204785100.1">
    <property type="nucleotide sequence ID" value="NZ_JACJKU010000038.1"/>
</dbReference>
<keyword evidence="7" id="KW-1185">Reference proteome</keyword>
<name>A0ABS2GZU5_9LACO</name>
<dbReference type="InterPro" id="IPR042081">
    <property type="entry name" value="RNA_2'-PTrans_C"/>
</dbReference>
<dbReference type="Gene3D" id="3.20.170.30">
    <property type="match status" value="1"/>
</dbReference>
<dbReference type="EC" id="2.7.1.-" evidence="5"/>
<comment type="similarity">
    <text evidence="1 5">Belongs to the KptA/TPT1 family.</text>
</comment>
<keyword evidence="2 5" id="KW-0808">Transferase</keyword>